<reference evidence="2 3" key="1">
    <citation type="submission" date="2019-06" db="EMBL/GenBank/DDBJ databases">
        <authorList>
            <person name="Palmer J.M."/>
        </authorList>
    </citation>
    <scope>NUCLEOTIDE SEQUENCE [LARGE SCALE GENOMIC DNA]</scope>
    <source>
        <strain evidence="2 3">TWF106</strain>
    </source>
</reference>
<comment type="caution">
    <text evidence="2">The sequence shown here is derived from an EMBL/GenBank/DDBJ whole genome shotgun (WGS) entry which is preliminary data.</text>
</comment>
<feature type="compositionally biased region" description="Polar residues" evidence="1">
    <location>
        <begin position="13"/>
        <end position="25"/>
    </location>
</feature>
<evidence type="ECO:0000313" key="3">
    <source>
        <dbReference type="Proteomes" id="UP000472727"/>
    </source>
</evidence>
<evidence type="ECO:0000313" key="2">
    <source>
        <dbReference type="EMBL" id="KAF3228794.1"/>
    </source>
</evidence>
<protein>
    <submittedName>
        <fullName evidence="2">Uncharacterized protein</fullName>
    </submittedName>
</protein>
<accession>A0A7C8R3E6</accession>
<sequence>MSSFPGPHPPIPTATSYDPSTTTASQVWAQEPLTTTGTEIFAQPGYEFSGEVFQGNQRDYTPCYGTLSVENKPEPITPTGNFRIDSPAQLLQPGQVFLMGGQRAEIISQTPGLNAPVLLSGIHMVDCNEVSSVPLAVNETPLLIASTTQYYAYRVKVI</sequence>
<dbReference type="AlphaFoldDB" id="A0A7C8R3E6"/>
<organism evidence="2 3">
    <name type="scientific">Orbilia oligospora</name>
    <name type="common">Nematode-trapping fungus</name>
    <name type="synonym">Arthrobotrys oligospora</name>
    <dbReference type="NCBI Taxonomy" id="2813651"/>
    <lineage>
        <taxon>Eukaryota</taxon>
        <taxon>Fungi</taxon>
        <taxon>Dikarya</taxon>
        <taxon>Ascomycota</taxon>
        <taxon>Pezizomycotina</taxon>
        <taxon>Orbiliomycetes</taxon>
        <taxon>Orbiliales</taxon>
        <taxon>Orbiliaceae</taxon>
        <taxon>Orbilia</taxon>
    </lineage>
</organism>
<evidence type="ECO:0000256" key="1">
    <source>
        <dbReference type="SAM" id="MobiDB-lite"/>
    </source>
</evidence>
<feature type="region of interest" description="Disordered" evidence="1">
    <location>
        <begin position="1"/>
        <end position="25"/>
    </location>
</feature>
<dbReference type="Proteomes" id="UP000472727">
    <property type="component" value="Unassembled WGS sequence"/>
</dbReference>
<dbReference type="EMBL" id="WIWS01000003">
    <property type="protein sequence ID" value="KAF3228794.1"/>
    <property type="molecule type" value="Genomic_DNA"/>
</dbReference>
<feature type="compositionally biased region" description="Pro residues" evidence="1">
    <location>
        <begin position="1"/>
        <end position="12"/>
    </location>
</feature>
<name>A0A7C8R3E6_ORBOL</name>
<gene>
    <name evidence="2" type="ORF">TWF106_006314</name>
</gene>
<proteinExistence type="predicted"/>